<dbReference type="GO" id="GO:0006313">
    <property type="term" value="P:DNA transposition"/>
    <property type="evidence" value="ECO:0007669"/>
    <property type="project" value="UniProtKB-UniRule"/>
</dbReference>
<dbReference type="PANTHER" id="PTHR33217">
    <property type="entry name" value="TRANSPOSASE FOR INSERTION SEQUENCE ELEMENT IS1081"/>
    <property type="match status" value="1"/>
</dbReference>
<protein>
    <recommendedName>
        <fullName evidence="6">Mutator family transposase</fullName>
    </recommendedName>
</protein>
<evidence type="ECO:0000256" key="4">
    <source>
        <dbReference type="ARBA" id="ARBA00023125"/>
    </source>
</evidence>
<name>A0A1I4ZXW1_9FLAO</name>
<reference evidence="7 8" key="1">
    <citation type="submission" date="2016-10" db="EMBL/GenBank/DDBJ databases">
        <authorList>
            <person name="de Groot N.N."/>
        </authorList>
    </citation>
    <scope>NUCLEOTIDE SEQUENCE [LARGE SCALE GENOMIC DNA]</scope>
    <source>
        <strain evidence="7 8">DSM 17794</strain>
    </source>
</reference>
<accession>A0A1I4ZXW1</accession>
<dbReference type="GO" id="GO:0004803">
    <property type="term" value="F:transposase activity"/>
    <property type="evidence" value="ECO:0007669"/>
    <property type="project" value="UniProtKB-UniRule"/>
</dbReference>
<evidence type="ECO:0000313" key="8">
    <source>
        <dbReference type="Proteomes" id="UP000199153"/>
    </source>
</evidence>
<dbReference type="STRING" id="287099.SAMN05660413_01545"/>
<evidence type="ECO:0000313" key="7">
    <source>
        <dbReference type="EMBL" id="SFN55028.1"/>
    </source>
</evidence>
<comment type="function">
    <text evidence="1 6">Required for the transposition of the insertion element.</text>
</comment>
<dbReference type="AlphaFoldDB" id="A0A1I4ZXW1"/>
<keyword evidence="3 6" id="KW-0815">Transposition</keyword>
<keyword evidence="6" id="KW-0814">Transposable element</keyword>
<sequence length="92" mass="10619">MSAYFEYTAPIRKLIYTTNAVEGFHRQVRKVTKTKGAFTNDMALLKLVYLATQRIEKKWNAPLQNWGLVVQQLAIKFEGRLELDLATNKTKS</sequence>
<dbReference type="Pfam" id="PF00872">
    <property type="entry name" value="Transposase_mut"/>
    <property type="match status" value="1"/>
</dbReference>
<evidence type="ECO:0000256" key="3">
    <source>
        <dbReference type="ARBA" id="ARBA00022578"/>
    </source>
</evidence>
<evidence type="ECO:0000256" key="5">
    <source>
        <dbReference type="ARBA" id="ARBA00023172"/>
    </source>
</evidence>
<proteinExistence type="inferred from homology"/>
<dbReference type="PANTHER" id="PTHR33217:SF8">
    <property type="entry name" value="MUTATOR FAMILY TRANSPOSASE"/>
    <property type="match status" value="1"/>
</dbReference>
<dbReference type="InterPro" id="IPR001207">
    <property type="entry name" value="Transposase_mutator"/>
</dbReference>
<dbReference type="Proteomes" id="UP000199153">
    <property type="component" value="Unassembled WGS sequence"/>
</dbReference>
<dbReference type="GO" id="GO:0003677">
    <property type="term" value="F:DNA binding"/>
    <property type="evidence" value="ECO:0007669"/>
    <property type="project" value="UniProtKB-UniRule"/>
</dbReference>
<comment type="similarity">
    <text evidence="2 6">Belongs to the transposase mutator family.</text>
</comment>
<keyword evidence="4 6" id="KW-0238">DNA-binding</keyword>
<dbReference type="EMBL" id="FOVL01000008">
    <property type="protein sequence ID" value="SFN55028.1"/>
    <property type="molecule type" value="Genomic_DNA"/>
</dbReference>
<evidence type="ECO:0000256" key="6">
    <source>
        <dbReference type="RuleBase" id="RU365089"/>
    </source>
</evidence>
<gene>
    <name evidence="7" type="ORF">SAMN05660413_01545</name>
</gene>
<evidence type="ECO:0000256" key="1">
    <source>
        <dbReference type="ARBA" id="ARBA00002190"/>
    </source>
</evidence>
<keyword evidence="5 6" id="KW-0233">DNA recombination</keyword>
<keyword evidence="8" id="KW-1185">Reference proteome</keyword>
<evidence type="ECO:0000256" key="2">
    <source>
        <dbReference type="ARBA" id="ARBA00010961"/>
    </source>
</evidence>
<organism evidence="7 8">
    <name type="scientific">Salegentibacter flavus</name>
    <dbReference type="NCBI Taxonomy" id="287099"/>
    <lineage>
        <taxon>Bacteria</taxon>
        <taxon>Pseudomonadati</taxon>
        <taxon>Bacteroidota</taxon>
        <taxon>Flavobacteriia</taxon>
        <taxon>Flavobacteriales</taxon>
        <taxon>Flavobacteriaceae</taxon>
        <taxon>Salegentibacter</taxon>
    </lineage>
</organism>